<feature type="compositionally biased region" description="Low complexity" evidence="1">
    <location>
        <begin position="1"/>
        <end position="32"/>
    </location>
</feature>
<dbReference type="InterPro" id="IPR007494">
    <property type="entry name" value="Glutaredoxin2_C"/>
</dbReference>
<dbReference type="EMBL" id="CAXAMN010002158">
    <property type="protein sequence ID" value="CAK8998055.1"/>
    <property type="molecule type" value="Genomic_DNA"/>
</dbReference>
<evidence type="ECO:0000313" key="5">
    <source>
        <dbReference type="EMBL" id="CAK9100269.1"/>
    </source>
</evidence>
<keyword evidence="6" id="KW-1185">Reference proteome</keyword>
<dbReference type="Gene3D" id="1.20.1050.10">
    <property type="match status" value="1"/>
</dbReference>
<dbReference type="EMBL" id="CAXAMN010026040">
    <property type="protein sequence ID" value="CAK9100269.1"/>
    <property type="molecule type" value="Genomic_DNA"/>
</dbReference>
<dbReference type="Pfam" id="PF04399">
    <property type="entry name" value="Glutaredoxin2_C"/>
    <property type="match status" value="1"/>
</dbReference>
<evidence type="ECO:0000313" key="4">
    <source>
        <dbReference type="EMBL" id="CAK8998055.1"/>
    </source>
</evidence>
<sequence length="283" mass="32535">MTALSRAPSILPRSSRSSVRPAPRGARAVGASTARGPGPARWQRPDLYVYDLCPFCTRARMIFGLKKIPHRLIFMSYDDVETPTALIGKKLAPILHLSGEAPMPESLDIIKRIDDDSRWGPPILQASSGREDLKLFEKKHWPLMRLLIHTRLLHAYVPDLVFRSARDYFIDQHPIQGPSGEERPNIELWRSWEPSLRRSWYQQHFEKRHLVETLSQELLEAEPLIHHEAHVSPGGLSYDDVMFFGRVRYLPLIDGLQMGPKLHQYIQVMSEQTEIPLLSRTAR</sequence>
<evidence type="ECO:0000256" key="1">
    <source>
        <dbReference type="SAM" id="MobiDB-lite"/>
    </source>
</evidence>
<protein>
    <recommendedName>
        <fullName evidence="7">GST N-terminal domain-containing protein</fullName>
    </recommendedName>
</protein>
<dbReference type="PROSITE" id="PS00195">
    <property type="entry name" value="GLUTAREDOXIN_1"/>
    <property type="match status" value="1"/>
</dbReference>
<proteinExistence type="predicted"/>
<feature type="region of interest" description="Disordered" evidence="1">
    <location>
        <begin position="1"/>
        <end position="38"/>
    </location>
</feature>
<comment type="caution">
    <text evidence="5">The sequence shown here is derived from an EMBL/GenBank/DDBJ whole genome shotgun (WGS) entry which is preliminary data.</text>
</comment>
<organism evidence="5 6">
    <name type="scientific">Durusdinium trenchii</name>
    <dbReference type="NCBI Taxonomy" id="1381693"/>
    <lineage>
        <taxon>Eukaryota</taxon>
        <taxon>Sar</taxon>
        <taxon>Alveolata</taxon>
        <taxon>Dinophyceae</taxon>
        <taxon>Suessiales</taxon>
        <taxon>Symbiodiniaceae</taxon>
        <taxon>Durusdinium</taxon>
    </lineage>
</organism>
<dbReference type="InterPro" id="IPR004045">
    <property type="entry name" value="Glutathione_S-Trfase_N"/>
</dbReference>
<dbReference type="SUPFAM" id="SSF52833">
    <property type="entry name" value="Thioredoxin-like"/>
    <property type="match status" value="1"/>
</dbReference>
<gene>
    <name evidence="5" type="ORF">CCMP2556_LOCUS47402</name>
    <name evidence="4" type="ORF">CCMP2556_LOCUS5098</name>
</gene>
<feature type="domain" description="Glutaredoxin 2 C-terminal" evidence="2">
    <location>
        <begin position="206"/>
        <end position="282"/>
    </location>
</feature>
<evidence type="ECO:0000259" key="2">
    <source>
        <dbReference type="Pfam" id="PF04399"/>
    </source>
</evidence>
<dbReference type="Pfam" id="PF13417">
    <property type="entry name" value="GST_N_3"/>
    <property type="match status" value="1"/>
</dbReference>
<feature type="domain" description="GST N-terminal" evidence="3">
    <location>
        <begin position="47"/>
        <end position="116"/>
    </location>
</feature>
<accession>A0ABP0RJ32</accession>
<dbReference type="SUPFAM" id="SSF47616">
    <property type="entry name" value="GST C-terminal domain-like"/>
    <property type="match status" value="1"/>
</dbReference>
<evidence type="ECO:0008006" key="7">
    <source>
        <dbReference type="Google" id="ProtNLM"/>
    </source>
</evidence>
<dbReference type="InterPro" id="IPR036249">
    <property type="entry name" value="Thioredoxin-like_sf"/>
</dbReference>
<evidence type="ECO:0000259" key="3">
    <source>
        <dbReference type="Pfam" id="PF13417"/>
    </source>
</evidence>
<reference evidence="5 6" key="1">
    <citation type="submission" date="2024-02" db="EMBL/GenBank/DDBJ databases">
        <authorList>
            <person name="Chen Y."/>
            <person name="Shah S."/>
            <person name="Dougan E. K."/>
            <person name="Thang M."/>
            <person name="Chan C."/>
        </authorList>
    </citation>
    <scope>NUCLEOTIDE SEQUENCE [LARGE SCALE GENOMIC DNA]</scope>
</reference>
<name>A0ABP0RJ32_9DINO</name>
<dbReference type="InterPro" id="IPR011767">
    <property type="entry name" value="GLR_AS"/>
</dbReference>
<dbReference type="Proteomes" id="UP001642484">
    <property type="component" value="Unassembled WGS sequence"/>
</dbReference>
<dbReference type="InterPro" id="IPR036282">
    <property type="entry name" value="Glutathione-S-Trfase_C_sf"/>
</dbReference>
<dbReference type="Gene3D" id="3.40.30.10">
    <property type="entry name" value="Glutaredoxin"/>
    <property type="match status" value="1"/>
</dbReference>
<evidence type="ECO:0000313" key="6">
    <source>
        <dbReference type="Proteomes" id="UP001642484"/>
    </source>
</evidence>